<feature type="non-terminal residue" evidence="2">
    <location>
        <position position="1"/>
    </location>
</feature>
<evidence type="ECO:0000256" key="1">
    <source>
        <dbReference type="SAM" id="MobiDB-lite"/>
    </source>
</evidence>
<accession>A0AAV5TT92</accession>
<evidence type="ECO:0000313" key="3">
    <source>
        <dbReference type="Proteomes" id="UP001432027"/>
    </source>
</evidence>
<sequence>ATAADAAAADGSDGDAAEHDDALPDAVQSGRIQQRVHASGLANGRCSCSTLPSHLISGWNDARAHGQELVRSHACSSCSRRGLLLPAVPDDAADAAAASAHAASTAASCSRSSSC</sequence>
<evidence type="ECO:0000313" key="2">
    <source>
        <dbReference type="EMBL" id="GMS97233.1"/>
    </source>
</evidence>
<dbReference type="Proteomes" id="UP001432027">
    <property type="component" value="Unassembled WGS sequence"/>
</dbReference>
<feature type="compositionally biased region" description="Low complexity" evidence="1">
    <location>
        <begin position="1"/>
        <end position="11"/>
    </location>
</feature>
<protein>
    <submittedName>
        <fullName evidence="2">Uncharacterized protein</fullName>
    </submittedName>
</protein>
<proteinExistence type="predicted"/>
<dbReference type="EMBL" id="BTSX01000004">
    <property type="protein sequence ID" value="GMS97233.1"/>
    <property type="molecule type" value="Genomic_DNA"/>
</dbReference>
<keyword evidence="3" id="KW-1185">Reference proteome</keyword>
<dbReference type="AlphaFoldDB" id="A0AAV5TT92"/>
<organism evidence="2 3">
    <name type="scientific">Pristionchus entomophagus</name>
    <dbReference type="NCBI Taxonomy" id="358040"/>
    <lineage>
        <taxon>Eukaryota</taxon>
        <taxon>Metazoa</taxon>
        <taxon>Ecdysozoa</taxon>
        <taxon>Nematoda</taxon>
        <taxon>Chromadorea</taxon>
        <taxon>Rhabditida</taxon>
        <taxon>Rhabditina</taxon>
        <taxon>Diplogasteromorpha</taxon>
        <taxon>Diplogasteroidea</taxon>
        <taxon>Neodiplogasteridae</taxon>
        <taxon>Pristionchus</taxon>
    </lineage>
</organism>
<feature type="region of interest" description="Disordered" evidence="1">
    <location>
        <begin position="1"/>
        <end position="26"/>
    </location>
</feature>
<feature type="non-terminal residue" evidence="2">
    <location>
        <position position="115"/>
    </location>
</feature>
<reference evidence="2" key="1">
    <citation type="submission" date="2023-10" db="EMBL/GenBank/DDBJ databases">
        <title>Genome assembly of Pristionchus species.</title>
        <authorList>
            <person name="Yoshida K."/>
            <person name="Sommer R.J."/>
        </authorList>
    </citation>
    <scope>NUCLEOTIDE SEQUENCE</scope>
    <source>
        <strain evidence="2">RS0144</strain>
    </source>
</reference>
<comment type="caution">
    <text evidence="2">The sequence shown here is derived from an EMBL/GenBank/DDBJ whole genome shotgun (WGS) entry which is preliminary data.</text>
</comment>
<gene>
    <name evidence="2" type="ORF">PENTCL1PPCAC_19408</name>
</gene>
<name>A0AAV5TT92_9BILA</name>